<gene>
    <name evidence="2" type="ORF">ENG67_02365</name>
</gene>
<dbReference type="SUPFAM" id="SSF55729">
    <property type="entry name" value="Acyl-CoA N-acyltransferases (Nat)"/>
    <property type="match status" value="1"/>
</dbReference>
<sequence>MKVELLPKRDAPLGFYEELTAKPEATPFHTVEWLAYLEKIISGAQTHFIVIEEDSDFLGMMPVILRKKGPIQWISSLPYGTYGGFLMKDHVHIKPLAESLRQLLSPKGAVTHIIDFNNTLPPLKGFSYSIQLYHFIELDEGYDYIWEKVYNNAQRNSQRVARKRGVTARKIETERELRIFYDMYRTTYAEKKSHTFSFEQLNLLMKHLKPSGIFHGLLAYYGEEPIAGVVNLFHPSMAVGFLQGSIRKYLYLRPVNLLIDETIRDAIDRGCRIFNLGVTPKNAEGTVKFKESFGARRGYFPVQSRTSLLYRAAKFFLS</sequence>
<reference evidence="2" key="1">
    <citation type="journal article" date="2020" name="mSystems">
        <title>Genome- and Community-Level Interaction Insights into Carbon Utilization and Element Cycling Functions of Hydrothermarchaeota in Hydrothermal Sediment.</title>
        <authorList>
            <person name="Zhou Z."/>
            <person name="Liu Y."/>
            <person name="Xu W."/>
            <person name="Pan J."/>
            <person name="Luo Z.H."/>
            <person name="Li M."/>
        </authorList>
    </citation>
    <scope>NUCLEOTIDE SEQUENCE [LARGE SCALE GENOMIC DNA]</scope>
    <source>
        <strain evidence="2">HyVt-237</strain>
    </source>
</reference>
<feature type="domain" description="BioF2-like acetyltransferase" evidence="1">
    <location>
        <begin position="150"/>
        <end position="278"/>
    </location>
</feature>
<protein>
    <submittedName>
        <fullName evidence="2">GNAT family N-acetyltransferase</fullName>
    </submittedName>
</protein>
<dbReference type="EMBL" id="DRBW01000088">
    <property type="protein sequence ID" value="HDM90034.1"/>
    <property type="molecule type" value="Genomic_DNA"/>
</dbReference>
<evidence type="ECO:0000259" key="1">
    <source>
        <dbReference type="Pfam" id="PF13480"/>
    </source>
</evidence>
<dbReference type="Gene3D" id="3.40.630.30">
    <property type="match status" value="1"/>
</dbReference>
<dbReference type="PANTHER" id="PTHR36174:SF1">
    <property type="entry name" value="LIPID II:GLYCINE GLYCYLTRANSFERASE"/>
    <property type="match status" value="1"/>
</dbReference>
<name>A0A7C1BE61_UNCW3</name>
<dbReference type="Proteomes" id="UP000885931">
    <property type="component" value="Unassembled WGS sequence"/>
</dbReference>
<dbReference type="PANTHER" id="PTHR36174">
    <property type="entry name" value="LIPID II:GLYCINE GLYCYLTRANSFERASE"/>
    <property type="match status" value="1"/>
</dbReference>
<dbReference type="AlphaFoldDB" id="A0A7C1BE61"/>
<proteinExistence type="predicted"/>
<comment type="caution">
    <text evidence="2">The sequence shown here is derived from an EMBL/GenBank/DDBJ whole genome shotgun (WGS) entry which is preliminary data.</text>
</comment>
<dbReference type="InterPro" id="IPR050644">
    <property type="entry name" value="PG_Glycine_Bridge_Synth"/>
</dbReference>
<evidence type="ECO:0000313" key="2">
    <source>
        <dbReference type="EMBL" id="HDM90034.1"/>
    </source>
</evidence>
<organism evidence="2">
    <name type="scientific">candidate division WOR-3 bacterium</name>
    <dbReference type="NCBI Taxonomy" id="2052148"/>
    <lineage>
        <taxon>Bacteria</taxon>
        <taxon>Bacteria division WOR-3</taxon>
    </lineage>
</organism>
<accession>A0A7C1BE61</accession>
<dbReference type="InterPro" id="IPR038740">
    <property type="entry name" value="BioF2-like_GNAT_dom"/>
</dbReference>
<dbReference type="Pfam" id="PF13480">
    <property type="entry name" value="Acetyltransf_6"/>
    <property type="match status" value="1"/>
</dbReference>
<dbReference type="InterPro" id="IPR016181">
    <property type="entry name" value="Acyl_CoA_acyltransferase"/>
</dbReference>